<evidence type="ECO:0000313" key="2">
    <source>
        <dbReference type="Proteomes" id="UP000035929"/>
    </source>
</evidence>
<dbReference type="Pfam" id="PF13646">
    <property type="entry name" value="HEAT_2"/>
    <property type="match status" value="1"/>
</dbReference>
<organism evidence="1 2">
    <name type="scientific">Methylobacterium aquaticum</name>
    <dbReference type="NCBI Taxonomy" id="270351"/>
    <lineage>
        <taxon>Bacteria</taxon>
        <taxon>Pseudomonadati</taxon>
        <taxon>Pseudomonadota</taxon>
        <taxon>Alphaproteobacteria</taxon>
        <taxon>Hyphomicrobiales</taxon>
        <taxon>Methylobacteriaceae</taxon>
        <taxon>Methylobacterium</taxon>
    </lineage>
</organism>
<evidence type="ECO:0000313" key="1">
    <source>
        <dbReference type="EMBL" id="KMO28108.1"/>
    </source>
</evidence>
<comment type="caution">
    <text evidence="1">The sequence shown here is derived from an EMBL/GenBank/DDBJ whole genome shotgun (WGS) entry which is preliminary data.</text>
</comment>
<dbReference type="InterPro" id="IPR016024">
    <property type="entry name" value="ARM-type_fold"/>
</dbReference>
<evidence type="ECO:0008006" key="3">
    <source>
        <dbReference type="Google" id="ProtNLM"/>
    </source>
</evidence>
<dbReference type="Proteomes" id="UP000035929">
    <property type="component" value="Unassembled WGS sequence"/>
</dbReference>
<dbReference type="InterPro" id="IPR011989">
    <property type="entry name" value="ARM-like"/>
</dbReference>
<proteinExistence type="predicted"/>
<protein>
    <recommendedName>
        <fullName evidence="3">PBS lyase</fullName>
    </recommendedName>
</protein>
<gene>
    <name evidence="1" type="ORF">VP06_28600</name>
</gene>
<dbReference type="RefSeq" id="WP_048467185.1">
    <property type="nucleotide sequence ID" value="NZ_JBNTQU010000006.1"/>
</dbReference>
<name>A0A0J6S3Q1_9HYPH</name>
<sequence>MSNDVEGLLARAVIGLDDECASAPDDMSGWRAIVRLRDRASRDVLDACLAACADADPLKRRVAAIVLGELGDSQVGSPVFGEERFRGLMDLLAAERAGAGDPDVMGAACTGLGRLHDPRAIPALLALRTYPEAAVRFGVMSGLSRHLGPHAPPAVLDALIALSADSDEDVRDWATFALGEHVEIDTPTVRAALHARLDDPYVEARHEAIEGLAKRGDPLVLPVLIRELCRGVAPKLLDAAAALATPDLCDALAAAGRDGAIFQAHHGPVDLTDDWLEAKRACGC</sequence>
<dbReference type="AlphaFoldDB" id="A0A0J6S3Q1"/>
<accession>A0A0J6S3Q1</accession>
<dbReference type="PATRIC" id="fig|270351.6.peg.3983"/>
<dbReference type="OrthoDB" id="278248at2"/>
<dbReference type="Gene3D" id="1.25.10.10">
    <property type="entry name" value="Leucine-rich Repeat Variant"/>
    <property type="match status" value="1"/>
</dbReference>
<dbReference type="SUPFAM" id="SSF48371">
    <property type="entry name" value="ARM repeat"/>
    <property type="match status" value="1"/>
</dbReference>
<dbReference type="EMBL" id="LABX01000267">
    <property type="protein sequence ID" value="KMO28108.1"/>
    <property type="molecule type" value="Genomic_DNA"/>
</dbReference>
<reference evidence="1 2" key="1">
    <citation type="submission" date="2015-03" db="EMBL/GenBank/DDBJ databases">
        <title>Genome sequencing of Methylobacterium aquaticum DSM16371 type strain.</title>
        <authorList>
            <person name="Chaudhry V."/>
            <person name="Patil P.B."/>
        </authorList>
    </citation>
    <scope>NUCLEOTIDE SEQUENCE [LARGE SCALE GENOMIC DNA]</scope>
    <source>
        <strain evidence="1 2">DSM 16371</strain>
    </source>
</reference>